<evidence type="ECO:0000313" key="2">
    <source>
        <dbReference type="EMBL" id="KAK8167079.1"/>
    </source>
</evidence>
<protein>
    <recommendedName>
        <fullName evidence="4">Transmembrane protein</fullName>
    </recommendedName>
</protein>
<proteinExistence type="predicted"/>
<organism evidence="2 3">
    <name type="scientific">Phyllosticta citrichinensis</name>
    <dbReference type="NCBI Taxonomy" id="1130410"/>
    <lineage>
        <taxon>Eukaryota</taxon>
        <taxon>Fungi</taxon>
        <taxon>Dikarya</taxon>
        <taxon>Ascomycota</taxon>
        <taxon>Pezizomycotina</taxon>
        <taxon>Dothideomycetes</taxon>
        <taxon>Dothideomycetes incertae sedis</taxon>
        <taxon>Botryosphaeriales</taxon>
        <taxon>Phyllostictaceae</taxon>
        <taxon>Phyllosticta</taxon>
    </lineage>
</organism>
<dbReference type="Proteomes" id="UP001456524">
    <property type="component" value="Unassembled WGS sequence"/>
</dbReference>
<accession>A0ABR1XUV5</accession>
<keyword evidence="1" id="KW-0812">Transmembrane</keyword>
<feature type="transmembrane region" description="Helical" evidence="1">
    <location>
        <begin position="91"/>
        <end position="111"/>
    </location>
</feature>
<reference evidence="2 3" key="1">
    <citation type="journal article" date="2022" name="G3 (Bethesda)">
        <title>Enemy or ally: a genomic approach to elucidate the lifestyle of Phyllosticta citrichinaensis.</title>
        <authorList>
            <person name="Buijs V.A."/>
            <person name="Groenewald J.Z."/>
            <person name="Haridas S."/>
            <person name="LaButti K.M."/>
            <person name="Lipzen A."/>
            <person name="Martin F.M."/>
            <person name="Barry K."/>
            <person name="Grigoriev I.V."/>
            <person name="Crous P.W."/>
            <person name="Seidl M.F."/>
        </authorList>
    </citation>
    <scope>NUCLEOTIDE SEQUENCE [LARGE SCALE GENOMIC DNA]</scope>
    <source>
        <strain evidence="2 3">CBS 129764</strain>
    </source>
</reference>
<evidence type="ECO:0000256" key="1">
    <source>
        <dbReference type="SAM" id="Phobius"/>
    </source>
</evidence>
<keyword evidence="3" id="KW-1185">Reference proteome</keyword>
<name>A0ABR1XUV5_9PEZI</name>
<feature type="transmembrane region" description="Helical" evidence="1">
    <location>
        <begin position="164"/>
        <end position="188"/>
    </location>
</feature>
<comment type="caution">
    <text evidence="2">The sequence shown here is derived from an EMBL/GenBank/DDBJ whole genome shotgun (WGS) entry which is preliminary data.</text>
</comment>
<gene>
    <name evidence="2" type="ORF">IWX90DRAFT_233838</name>
</gene>
<keyword evidence="1" id="KW-0472">Membrane</keyword>
<evidence type="ECO:0008006" key="4">
    <source>
        <dbReference type="Google" id="ProtNLM"/>
    </source>
</evidence>
<keyword evidence="1" id="KW-1133">Transmembrane helix</keyword>
<dbReference type="EMBL" id="JBBWUH010000005">
    <property type="protein sequence ID" value="KAK8167079.1"/>
    <property type="molecule type" value="Genomic_DNA"/>
</dbReference>
<evidence type="ECO:0000313" key="3">
    <source>
        <dbReference type="Proteomes" id="UP001456524"/>
    </source>
</evidence>
<sequence length="195" mass="21538">MDGPFLSTPTYLPTYLHACLPACLPACLSGCLRGLSHLSSAPSPHLPTVCIIDSRAVHIRLFFHRRLLLHDMHTFICTSIIHALSQPTCALFFPFPFPFPIFAVSLFLFAFPSCQASSWRLRTSACLPGLWQSLRVRASRDSCDDLPACLNPRSRRSVRLRRSLVPFPFAAILPLAVSVGVGAVRAYLTSTNTDI</sequence>